<reference evidence="2" key="1">
    <citation type="submission" date="2023-07" db="EMBL/GenBank/DDBJ databases">
        <authorList>
            <person name="Kim M.K."/>
        </authorList>
    </citation>
    <scope>NUCLEOTIDE SEQUENCE</scope>
    <source>
        <strain evidence="2">M29</strain>
    </source>
</reference>
<protein>
    <recommendedName>
        <fullName evidence="4">Lipoprotein</fullName>
    </recommendedName>
</protein>
<evidence type="ECO:0000313" key="3">
    <source>
        <dbReference type="Proteomes" id="UP001167796"/>
    </source>
</evidence>
<feature type="compositionally biased region" description="Low complexity" evidence="1">
    <location>
        <begin position="28"/>
        <end position="44"/>
    </location>
</feature>
<proteinExistence type="predicted"/>
<name>A0ABT9AEA0_9BACT</name>
<sequence length="381" mass="41569">MAALAGCQPERPKEHPGDAEPLPPAPPAAAQAGPAAPAAAKASAETVQLPAPAHPADTEPVEPVWRVVNSPARRVLQVHRYVGTIGGQPATAELQWYHPDSIMGSFYLHQTGPAYRLEGIRQKPGPIVLTVDAADYDVIGQWHLQSRPGTAVLNARWRDGHRQRTVALRESYVGAVRYGVRTSFYSADSAGSILQDFLTLPFPTSVHPRLRPLLNPGPQARIQLMNEAREDLCDATNRLSVLLNDFGLFSYRLAFESRQTDGHGGRKDDQTSFLFDLVSGRPLAVESQLRPSYELPLRRLLAKQLPADAKENLCLAYITHDDPTLAELPDIDMCLTATGLEATYGAAQVCGPQTLHVSYRELRPLVRPGTPLARMLAARGL</sequence>
<keyword evidence="3" id="KW-1185">Reference proteome</keyword>
<organism evidence="2 3">
    <name type="scientific">Hymenobacter mellowenesis</name>
    <dbReference type="NCBI Taxonomy" id="3063995"/>
    <lineage>
        <taxon>Bacteria</taxon>
        <taxon>Pseudomonadati</taxon>
        <taxon>Bacteroidota</taxon>
        <taxon>Cytophagia</taxon>
        <taxon>Cytophagales</taxon>
        <taxon>Hymenobacteraceae</taxon>
        <taxon>Hymenobacter</taxon>
    </lineage>
</organism>
<evidence type="ECO:0008006" key="4">
    <source>
        <dbReference type="Google" id="ProtNLM"/>
    </source>
</evidence>
<dbReference type="RefSeq" id="WP_305012003.1">
    <property type="nucleotide sequence ID" value="NZ_JAUQSX010000006.1"/>
</dbReference>
<evidence type="ECO:0000313" key="2">
    <source>
        <dbReference type="EMBL" id="MDO7847326.1"/>
    </source>
</evidence>
<dbReference type="Proteomes" id="UP001167796">
    <property type="component" value="Unassembled WGS sequence"/>
</dbReference>
<gene>
    <name evidence="2" type="ORF">Q5H92_13215</name>
</gene>
<comment type="caution">
    <text evidence="2">The sequence shown here is derived from an EMBL/GenBank/DDBJ whole genome shotgun (WGS) entry which is preliminary data.</text>
</comment>
<dbReference type="EMBL" id="JAUQSX010000006">
    <property type="protein sequence ID" value="MDO7847326.1"/>
    <property type="molecule type" value="Genomic_DNA"/>
</dbReference>
<evidence type="ECO:0000256" key="1">
    <source>
        <dbReference type="SAM" id="MobiDB-lite"/>
    </source>
</evidence>
<accession>A0ABT9AEA0</accession>
<feature type="region of interest" description="Disordered" evidence="1">
    <location>
        <begin position="1"/>
        <end position="59"/>
    </location>
</feature>